<evidence type="ECO:0000256" key="6">
    <source>
        <dbReference type="ARBA" id="ARBA00023136"/>
    </source>
</evidence>
<dbReference type="PANTHER" id="PTHR43840">
    <property type="entry name" value="MITOCHONDRIAL METAL TRANSPORTER 1-RELATED"/>
    <property type="match status" value="1"/>
</dbReference>
<dbReference type="GO" id="GO:0008324">
    <property type="term" value="F:monoatomic cation transmembrane transporter activity"/>
    <property type="evidence" value="ECO:0007669"/>
    <property type="project" value="InterPro"/>
</dbReference>
<dbReference type="NCBIfam" id="TIGR01297">
    <property type="entry name" value="CDF"/>
    <property type="match status" value="1"/>
</dbReference>
<evidence type="ECO:0000256" key="7">
    <source>
        <dbReference type="SAM" id="Phobius"/>
    </source>
</evidence>
<evidence type="ECO:0000256" key="2">
    <source>
        <dbReference type="ARBA" id="ARBA00008114"/>
    </source>
</evidence>
<keyword evidence="5 7" id="KW-1133">Transmembrane helix</keyword>
<comment type="similarity">
    <text evidence="2">Belongs to the cation diffusion facilitator (CDF) transporter (TC 2.A.4) family.</text>
</comment>
<dbReference type="SUPFAM" id="SSF160240">
    <property type="entry name" value="Cation efflux protein cytoplasmic domain-like"/>
    <property type="match status" value="2"/>
</dbReference>
<evidence type="ECO:0000256" key="5">
    <source>
        <dbReference type="ARBA" id="ARBA00022989"/>
    </source>
</evidence>
<evidence type="ECO:0000313" key="11">
    <source>
        <dbReference type="Proteomes" id="UP000182471"/>
    </source>
</evidence>
<feature type="domain" description="Cation efflux protein cytoplasmic" evidence="9">
    <location>
        <begin position="224"/>
        <end position="301"/>
    </location>
</feature>
<keyword evidence="4 7" id="KW-0812">Transmembrane</keyword>
<keyword evidence="6 7" id="KW-0472">Membrane</keyword>
<keyword evidence="3" id="KW-0813">Transport</keyword>
<dbReference type="Gene3D" id="3.30.70.1350">
    <property type="entry name" value="Cation efflux protein, cytoplasmic domain"/>
    <property type="match status" value="2"/>
</dbReference>
<feature type="transmembrane region" description="Helical" evidence="7">
    <location>
        <begin position="128"/>
        <end position="148"/>
    </location>
</feature>
<reference evidence="11" key="1">
    <citation type="submission" date="2016-10" db="EMBL/GenBank/DDBJ databases">
        <authorList>
            <person name="Varghese N."/>
            <person name="Submissions S."/>
        </authorList>
    </citation>
    <scope>NUCLEOTIDE SEQUENCE [LARGE SCALE GENOMIC DNA]</scope>
    <source>
        <strain evidence="11">S1b</strain>
    </source>
</reference>
<dbReference type="InterPro" id="IPR058533">
    <property type="entry name" value="Cation_efflux_TM"/>
</dbReference>
<evidence type="ECO:0000256" key="3">
    <source>
        <dbReference type="ARBA" id="ARBA00022448"/>
    </source>
</evidence>
<dbReference type="Pfam" id="PF01545">
    <property type="entry name" value="Cation_efflux"/>
    <property type="match status" value="1"/>
</dbReference>
<feature type="transmembrane region" description="Helical" evidence="7">
    <location>
        <begin position="195"/>
        <end position="212"/>
    </location>
</feature>
<dbReference type="FunFam" id="1.20.1510.10:FF:000006">
    <property type="entry name" value="Divalent cation efflux transporter"/>
    <property type="match status" value="1"/>
</dbReference>
<dbReference type="SUPFAM" id="SSF161111">
    <property type="entry name" value="Cation efflux protein transmembrane domain-like"/>
    <property type="match status" value="1"/>
</dbReference>
<evidence type="ECO:0000256" key="4">
    <source>
        <dbReference type="ARBA" id="ARBA00022692"/>
    </source>
</evidence>
<accession>A0A1H9RUG2</accession>
<organism evidence="10 11">
    <name type="scientific">Lachnobacterium bovis</name>
    <dbReference type="NCBI Taxonomy" id="140626"/>
    <lineage>
        <taxon>Bacteria</taxon>
        <taxon>Bacillati</taxon>
        <taxon>Bacillota</taxon>
        <taxon>Clostridia</taxon>
        <taxon>Lachnospirales</taxon>
        <taxon>Lachnospiraceae</taxon>
        <taxon>Lachnobacterium</taxon>
    </lineage>
</organism>
<dbReference type="Pfam" id="PF16916">
    <property type="entry name" value="ZT_dimer"/>
    <property type="match status" value="2"/>
</dbReference>
<dbReference type="InterPro" id="IPR027470">
    <property type="entry name" value="Cation_efflux_CTD"/>
</dbReference>
<dbReference type="InterPro" id="IPR050291">
    <property type="entry name" value="CDF_Transporter"/>
</dbReference>
<feature type="transmembrane region" description="Helical" evidence="7">
    <location>
        <begin position="20"/>
        <end position="39"/>
    </location>
</feature>
<dbReference type="InterPro" id="IPR036837">
    <property type="entry name" value="Cation_efflux_CTD_sf"/>
</dbReference>
<dbReference type="PANTHER" id="PTHR43840:SF15">
    <property type="entry name" value="MITOCHONDRIAL METAL TRANSPORTER 1-RELATED"/>
    <property type="match status" value="1"/>
</dbReference>
<proteinExistence type="inferred from homology"/>
<evidence type="ECO:0000259" key="9">
    <source>
        <dbReference type="Pfam" id="PF16916"/>
    </source>
</evidence>
<sequence>MGILEKIFIKPDYTLEKMRTVYGVLCGGLGIFLNILLFLGKVIIGTISGSIAITADALNNLSDAGASVVTLVGFKLAAQKPDPNHPYGHGRIEYISGFIVSMLIIIMAVELIRSSFVKIFNPLISKTSGYMFLILIISILVKFYMAFYNRRVGKKINSSSLLATSMDSLSDCVATMIVLIVSILGRYGYGYLDGYAGVLVGIFILYAGYSAAKDTINPLLGQPPEEEFVDKIIDIVTHFDRNIVGMHDVMVHDYGPGRRIVSLHAEVPVDGNIIELHDIIDRIENKLNKELGCISVIHMDPVITSDAEVLELRDTIKDIVARIESSITIHDFRVVKGMTHTNLIFDVLVPYYMNASEEALSEQIQEAVNKEIGEKYFIVIHMDTDFTKSKK</sequence>
<gene>
    <name evidence="10" type="ORF">SAMN02910429_01017</name>
</gene>
<dbReference type="InterPro" id="IPR002524">
    <property type="entry name" value="Cation_efflux"/>
</dbReference>
<dbReference type="GO" id="GO:0016020">
    <property type="term" value="C:membrane"/>
    <property type="evidence" value="ECO:0007669"/>
    <property type="project" value="UniProtKB-SubCell"/>
</dbReference>
<dbReference type="OrthoDB" id="9806522at2"/>
<comment type="subcellular location">
    <subcellularLocation>
        <location evidence="1">Membrane</location>
        <topology evidence="1">Multi-pass membrane protein</topology>
    </subcellularLocation>
</comment>
<dbReference type="Gene3D" id="1.20.1510.10">
    <property type="entry name" value="Cation efflux protein transmembrane domain"/>
    <property type="match status" value="1"/>
</dbReference>
<evidence type="ECO:0000259" key="8">
    <source>
        <dbReference type="Pfam" id="PF01545"/>
    </source>
</evidence>
<dbReference type="EMBL" id="FOGW01000009">
    <property type="protein sequence ID" value="SER76442.1"/>
    <property type="molecule type" value="Genomic_DNA"/>
</dbReference>
<dbReference type="InterPro" id="IPR027469">
    <property type="entry name" value="Cation_efflux_TMD_sf"/>
</dbReference>
<evidence type="ECO:0000256" key="1">
    <source>
        <dbReference type="ARBA" id="ARBA00004141"/>
    </source>
</evidence>
<dbReference type="AlphaFoldDB" id="A0A1H9RUG2"/>
<feature type="transmembrane region" description="Helical" evidence="7">
    <location>
        <begin position="94"/>
        <end position="116"/>
    </location>
</feature>
<dbReference type="Proteomes" id="UP000182471">
    <property type="component" value="Unassembled WGS sequence"/>
</dbReference>
<feature type="transmembrane region" description="Helical" evidence="7">
    <location>
        <begin position="169"/>
        <end position="189"/>
    </location>
</feature>
<keyword evidence="11" id="KW-1185">Reference proteome</keyword>
<dbReference type="RefSeq" id="WP_034226329.1">
    <property type="nucleotide sequence ID" value="NZ_FOGW01000009.1"/>
</dbReference>
<evidence type="ECO:0000313" key="10">
    <source>
        <dbReference type="EMBL" id="SER76442.1"/>
    </source>
</evidence>
<protein>
    <submittedName>
        <fullName evidence="10">Cation diffusion facilitator family transporter</fullName>
    </submittedName>
</protein>
<feature type="domain" description="Cation efflux protein cytoplasmic" evidence="9">
    <location>
        <begin position="312"/>
        <end position="383"/>
    </location>
</feature>
<name>A0A1H9RUG2_9FIRM</name>
<feature type="domain" description="Cation efflux protein transmembrane" evidence="8">
    <location>
        <begin position="30"/>
        <end position="220"/>
    </location>
</feature>